<dbReference type="SMART" id="SM00448">
    <property type="entry name" value="REC"/>
    <property type="match status" value="1"/>
</dbReference>
<dbReference type="PROSITE" id="PS50110">
    <property type="entry name" value="RESPONSE_REGULATORY"/>
    <property type="match status" value="1"/>
</dbReference>
<dbReference type="GO" id="GO:0000160">
    <property type="term" value="P:phosphorelay signal transduction system"/>
    <property type="evidence" value="ECO:0007669"/>
    <property type="project" value="InterPro"/>
</dbReference>
<evidence type="ECO:0000259" key="2">
    <source>
        <dbReference type="PROSITE" id="PS50110"/>
    </source>
</evidence>
<dbReference type="Pfam" id="PF00072">
    <property type="entry name" value="Response_reg"/>
    <property type="match status" value="1"/>
</dbReference>
<feature type="modified residue" description="4-aspartylphosphate" evidence="1">
    <location>
        <position position="51"/>
    </location>
</feature>
<protein>
    <submittedName>
        <fullName evidence="3">Fused response regulator/phosphatase</fullName>
    </submittedName>
</protein>
<organism evidence="3 4">
    <name type="scientific">Aquisalinus flavus</name>
    <dbReference type="NCBI Taxonomy" id="1526572"/>
    <lineage>
        <taxon>Bacteria</taxon>
        <taxon>Pseudomonadati</taxon>
        <taxon>Pseudomonadota</taxon>
        <taxon>Alphaproteobacteria</taxon>
        <taxon>Parvularculales</taxon>
        <taxon>Parvularculaceae</taxon>
        <taxon>Aquisalinus</taxon>
    </lineage>
</organism>
<dbReference type="AlphaFoldDB" id="A0A8J2Y4R6"/>
<feature type="domain" description="Response regulatory" evidence="2">
    <location>
        <begin position="1"/>
        <end position="116"/>
    </location>
</feature>
<evidence type="ECO:0000313" key="3">
    <source>
        <dbReference type="EMBL" id="GGD00653.1"/>
    </source>
</evidence>
<accession>A0A8J2Y4R6</accession>
<evidence type="ECO:0000256" key="1">
    <source>
        <dbReference type="PROSITE-ProRule" id="PRU00169"/>
    </source>
</evidence>
<sequence>MIVEDDDIDFLAVKRHLNWSGKCEFRLTRATSAEAALTAAGETGFDCALVDYTISSEKTFDLLHMFGGHGSAFPVIVLTGHKVGMLEEAAIQKGAFDFLEKTALTQQLLQRTIFYAIENHKVMTDLHLATEDARTRAMMKRHILALVNDQIEPALKAILQTSGDAEKVKAMAERGLSFLKVLAGYARLHDSDLRLSLESFDGAALFGAMIDRLTSLAQQQGVTVTISHSGLDGVSLQGDREKLGQLVEAIASRLLASGMVGKLSLEATRADGRLVFVMAVSPRPGGKAPMLADILSANHFRTDDGKHDLSLLSLAAAYKLLGLMKASMTLPSQNICQLTIPVTVSSQSGDSPVRMLFPATNLCPSPNARTGSRKA</sequence>
<dbReference type="EMBL" id="BMGH01000001">
    <property type="protein sequence ID" value="GGD00653.1"/>
    <property type="molecule type" value="Genomic_DNA"/>
</dbReference>
<keyword evidence="1" id="KW-0597">Phosphoprotein</keyword>
<reference evidence="3" key="2">
    <citation type="submission" date="2020-09" db="EMBL/GenBank/DDBJ databases">
        <authorList>
            <person name="Sun Q."/>
            <person name="Zhou Y."/>
        </authorList>
    </citation>
    <scope>NUCLEOTIDE SEQUENCE</scope>
    <source>
        <strain evidence="3">CGMCC 1.12921</strain>
    </source>
</reference>
<name>A0A8J2Y4R6_9PROT</name>
<dbReference type="InterPro" id="IPR001789">
    <property type="entry name" value="Sig_transdc_resp-reg_receiver"/>
</dbReference>
<reference evidence="3" key="1">
    <citation type="journal article" date="2014" name="Int. J. Syst. Evol. Microbiol.">
        <title>Complete genome sequence of Corynebacterium casei LMG S-19264T (=DSM 44701T), isolated from a smear-ripened cheese.</title>
        <authorList>
            <consortium name="US DOE Joint Genome Institute (JGI-PGF)"/>
            <person name="Walter F."/>
            <person name="Albersmeier A."/>
            <person name="Kalinowski J."/>
            <person name="Ruckert C."/>
        </authorList>
    </citation>
    <scope>NUCLEOTIDE SEQUENCE</scope>
    <source>
        <strain evidence="3">CGMCC 1.12921</strain>
    </source>
</reference>
<evidence type="ECO:0000313" key="4">
    <source>
        <dbReference type="Proteomes" id="UP000613582"/>
    </source>
</evidence>
<gene>
    <name evidence="3" type="ORF">GCM10011342_07100</name>
</gene>
<dbReference type="SUPFAM" id="SSF52172">
    <property type="entry name" value="CheY-like"/>
    <property type="match status" value="1"/>
</dbReference>
<comment type="caution">
    <text evidence="3">The sequence shown here is derived from an EMBL/GenBank/DDBJ whole genome shotgun (WGS) entry which is preliminary data.</text>
</comment>
<dbReference type="InterPro" id="IPR011006">
    <property type="entry name" value="CheY-like_superfamily"/>
</dbReference>
<keyword evidence="4" id="KW-1185">Reference proteome</keyword>
<dbReference type="CDD" id="cd00156">
    <property type="entry name" value="REC"/>
    <property type="match status" value="1"/>
</dbReference>
<dbReference type="Gene3D" id="3.40.50.2300">
    <property type="match status" value="1"/>
</dbReference>
<dbReference type="Proteomes" id="UP000613582">
    <property type="component" value="Unassembled WGS sequence"/>
</dbReference>
<proteinExistence type="predicted"/>